<dbReference type="GO" id="GO:0042393">
    <property type="term" value="F:histone binding"/>
    <property type="evidence" value="ECO:0007669"/>
    <property type="project" value="InterPro"/>
</dbReference>
<dbReference type="SUPFAM" id="SSF52540">
    <property type="entry name" value="P-loop containing nucleoside triphosphate hydrolases"/>
    <property type="match status" value="1"/>
</dbReference>
<evidence type="ECO:0000256" key="2">
    <source>
        <dbReference type="ARBA" id="ARBA00004286"/>
    </source>
</evidence>
<evidence type="ECO:0000313" key="8">
    <source>
        <dbReference type="Proteomes" id="UP000276133"/>
    </source>
</evidence>
<dbReference type="InterPro" id="IPR027417">
    <property type="entry name" value="P-loop_NTPase"/>
</dbReference>
<comment type="caution">
    <text evidence="7">The sequence shown here is derived from an EMBL/GenBank/DDBJ whole genome shotgun (WGS) entry which is preliminary data.</text>
</comment>
<evidence type="ECO:0000256" key="5">
    <source>
        <dbReference type="ARBA" id="ARBA00023242"/>
    </source>
</evidence>
<evidence type="ECO:0000256" key="3">
    <source>
        <dbReference type="ARBA" id="ARBA00010803"/>
    </source>
</evidence>
<dbReference type="Pfam" id="PF00071">
    <property type="entry name" value="Ras"/>
    <property type="match status" value="1"/>
</dbReference>
<dbReference type="InterPro" id="IPR019406">
    <property type="entry name" value="APLF_PBZ"/>
</dbReference>
<comment type="subcellular location">
    <subcellularLocation>
        <location evidence="2">Chromosome</location>
    </subcellularLocation>
    <subcellularLocation>
        <location evidence="1">Nucleus</location>
    </subcellularLocation>
</comment>
<proteinExistence type="inferred from homology"/>
<dbReference type="GO" id="GO:0005525">
    <property type="term" value="F:GTP binding"/>
    <property type="evidence" value="ECO:0007669"/>
    <property type="project" value="InterPro"/>
</dbReference>
<dbReference type="PRINTS" id="PR00449">
    <property type="entry name" value="RASTRNSFRMNG"/>
</dbReference>
<dbReference type="OrthoDB" id="416496at2759"/>
<gene>
    <name evidence="7" type="ORF">BpHYR1_043302</name>
</gene>
<keyword evidence="8" id="KW-1185">Reference proteome</keyword>
<dbReference type="AlphaFoldDB" id="A0A3M7QIQ3"/>
<evidence type="ECO:0000256" key="4">
    <source>
        <dbReference type="ARBA" id="ARBA00022454"/>
    </source>
</evidence>
<reference evidence="7 8" key="1">
    <citation type="journal article" date="2018" name="Sci. Rep.">
        <title>Genomic signatures of local adaptation to the degree of environmental predictability in rotifers.</title>
        <authorList>
            <person name="Franch-Gras L."/>
            <person name="Hahn C."/>
            <person name="Garcia-Roger E.M."/>
            <person name="Carmona M.J."/>
            <person name="Serra M."/>
            <person name="Gomez A."/>
        </authorList>
    </citation>
    <scope>NUCLEOTIDE SEQUENCE [LARGE SCALE GENOMIC DNA]</scope>
    <source>
        <strain evidence="7">HYR1</strain>
    </source>
</reference>
<dbReference type="Pfam" id="PF10228">
    <property type="entry name" value="HPF1"/>
    <property type="match status" value="1"/>
</dbReference>
<name>A0A3M7QIQ3_BRAPC</name>
<dbReference type="GO" id="GO:0005634">
    <property type="term" value="C:nucleus"/>
    <property type="evidence" value="ECO:0007669"/>
    <property type="project" value="UniProtKB-SubCell"/>
</dbReference>
<dbReference type="PROSITE" id="PS51419">
    <property type="entry name" value="RAB"/>
    <property type="match status" value="1"/>
</dbReference>
<dbReference type="InterPro" id="IPR001806">
    <property type="entry name" value="Small_GTPase"/>
</dbReference>
<dbReference type="GO" id="GO:0003924">
    <property type="term" value="F:GTPase activity"/>
    <property type="evidence" value="ECO:0007669"/>
    <property type="project" value="InterPro"/>
</dbReference>
<evidence type="ECO:0000313" key="7">
    <source>
        <dbReference type="EMBL" id="RNA10891.1"/>
    </source>
</evidence>
<dbReference type="PANTHER" id="PTHR13386:SF1">
    <property type="entry name" value="HISTONE PARYLATION FACTOR 1"/>
    <property type="match status" value="1"/>
</dbReference>
<dbReference type="Proteomes" id="UP000276133">
    <property type="component" value="Unassembled WGS sequence"/>
</dbReference>
<sequence>MSCFDKNWFKNDYGSKVLQAFRQKDKIRVYGLIEKPTLPGSFTQYEEVKFKILMLGRSFSGKTSFLNSFVSSKINDKEYIETPGIQITNLYWPVKMIDSEKMMVFNLGFWDIGDFASKKYTYIQPASVECLDCRIFVFSWIDKQSFVEILDILKKLSLEQSEENVPNIIVGTKFDKVIHSEIGPELINEIEKFTNTKIINFSSIVNQSFDQLSLIMNRICESQMANKKPLCKYGDKCFRKNPNHLKNYEHSPEQLNYENSNHKDQDNESLNKSEKLDLLTKNLEKCTEQNKHLKDIENFDLSKISDMRKFVTETNRMEMPEDFYQFLEFCKSINESDPKHALQDIGIELTGIYDLVIKGYKLDYRLHARYFFDPPEFQTVLKVLNSPSETHFGYFRDDPDELPVFVGVSEPKLDCKIHIKSDNLFGALNWYLDELLSGRSYKIDSPLEIVKKFKSSFDLWCEKLKSSKSFSLGLKTPRIKSREKKVNAKTFHTAGLVVPVDSNGFGYRDIPESYEKQKQIFKIFCDKSQEQKKHASDRIQEIITLIQFANDEIDYGMGLEFGLNMFCFGDVGLHKFVKIILPITYELLGRSFYAEIIVEHLKNRKE</sequence>
<dbReference type="STRING" id="10195.A0A3M7QIQ3"/>
<feature type="domain" description="PBZ-type" evidence="6">
    <location>
        <begin position="228"/>
        <end position="252"/>
    </location>
</feature>
<accession>A0A3M7QIQ3</accession>
<dbReference type="GO" id="GO:0006974">
    <property type="term" value="P:DNA damage response"/>
    <property type="evidence" value="ECO:0007669"/>
    <property type="project" value="InterPro"/>
</dbReference>
<dbReference type="Gene3D" id="3.40.50.300">
    <property type="entry name" value="P-loop containing nucleotide triphosphate hydrolases"/>
    <property type="match status" value="1"/>
</dbReference>
<dbReference type="CDD" id="cd00882">
    <property type="entry name" value="Ras_like_GTPase"/>
    <property type="match status" value="1"/>
</dbReference>
<comment type="similarity">
    <text evidence="3">Belongs to the HPF1 family.</text>
</comment>
<dbReference type="GO" id="GO:0005694">
    <property type="term" value="C:chromosome"/>
    <property type="evidence" value="ECO:0007669"/>
    <property type="project" value="UniProtKB-SubCell"/>
</dbReference>
<dbReference type="InterPro" id="IPR019361">
    <property type="entry name" value="HPF1"/>
</dbReference>
<dbReference type="Pfam" id="PF10283">
    <property type="entry name" value="zf-CCHH"/>
    <property type="match status" value="1"/>
</dbReference>
<dbReference type="EMBL" id="REGN01006095">
    <property type="protein sequence ID" value="RNA10891.1"/>
    <property type="molecule type" value="Genomic_DNA"/>
</dbReference>
<dbReference type="PANTHER" id="PTHR13386">
    <property type="entry name" value="HISTONE PARYLATION FACTOR 1"/>
    <property type="match status" value="1"/>
</dbReference>
<protein>
    <recommendedName>
        <fullName evidence="6">PBZ-type domain-containing protein</fullName>
    </recommendedName>
</protein>
<keyword evidence="4" id="KW-0158">Chromosome</keyword>
<keyword evidence="5" id="KW-0539">Nucleus</keyword>
<evidence type="ECO:0000256" key="1">
    <source>
        <dbReference type="ARBA" id="ARBA00004123"/>
    </source>
</evidence>
<dbReference type="GO" id="GO:0072572">
    <property type="term" value="F:poly-ADP-D-ribose binding"/>
    <property type="evidence" value="ECO:0007669"/>
    <property type="project" value="TreeGrafter"/>
</dbReference>
<evidence type="ECO:0000259" key="6">
    <source>
        <dbReference type="Pfam" id="PF10283"/>
    </source>
</evidence>
<organism evidence="7 8">
    <name type="scientific">Brachionus plicatilis</name>
    <name type="common">Marine rotifer</name>
    <name type="synonym">Brachionus muelleri</name>
    <dbReference type="NCBI Taxonomy" id="10195"/>
    <lineage>
        <taxon>Eukaryota</taxon>
        <taxon>Metazoa</taxon>
        <taxon>Spiralia</taxon>
        <taxon>Gnathifera</taxon>
        <taxon>Rotifera</taxon>
        <taxon>Eurotatoria</taxon>
        <taxon>Monogononta</taxon>
        <taxon>Pseudotrocha</taxon>
        <taxon>Ploima</taxon>
        <taxon>Brachionidae</taxon>
        <taxon>Brachionus</taxon>
    </lineage>
</organism>